<evidence type="ECO:0000256" key="1">
    <source>
        <dbReference type="SAM" id="Phobius"/>
    </source>
</evidence>
<proteinExistence type="predicted"/>
<feature type="transmembrane region" description="Helical" evidence="1">
    <location>
        <begin position="141"/>
        <end position="163"/>
    </location>
</feature>
<gene>
    <name evidence="2" type="ORF">EDD35_2234</name>
</gene>
<evidence type="ECO:0000313" key="2">
    <source>
        <dbReference type="EMBL" id="ROS39916.1"/>
    </source>
</evidence>
<evidence type="ECO:0000313" key="3">
    <source>
        <dbReference type="Proteomes" id="UP000274843"/>
    </source>
</evidence>
<dbReference type="GeneID" id="301843643"/>
<dbReference type="RefSeq" id="WP_123683734.1">
    <property type="nucleotide sequence ID" value="NZ_CBDRBM010000043.1"/>
</dbReference>
<keyword evidence="3" id="KW-1185">Reference proteome</keyword>
<dbReference type="AlphaFoldDB" id="A0A3N2GTF0"/>
<feature type="transmembrane region" description="Helical" evidence="1">
    <location>
        <begin position="60"/>
        <end position="82"/>
    </location>
</feature>
<feature type="transmembrane region" description="Helical" evidence="1">
    <location>
        <begin position="226"/>
        <end position="247"/>
    </location>
</feature>
<accession>A0A3N2GTF0</accession>
<keyword evidence="1" id="KW-0812">Transmembrane</keyword>
<dbReference type="Proteomes" id="UP000274843">
    <property type="component" value="Unassembled WGS sequence"/>
</dbReference>
<keyword evidence="1" id="KW-1133">Transmembrane helix</keyword>
<name>A0A3N2GTF0_9PSEU</name>
<feature type="transmembrane region" description="Helical" evidence="1">
    <location>
        <begin position="175"/>
        <end position="206"/>
    </location>
</feature>
<reference evidence="2 3" key="1">
    <citation type="submission" date="2018-11" db="EMBL/GenBank/DDBJ databases">
        <title>Sequencing the genomes of 1000 actinobacteria strains.</title>
        <authorList>
            <person name="Klenk H.-P."/>
        </authorList>
    </citation>
    <scope>NUCLEOTIDE SEQUENCE [LARGE SCALE GENOMIC DNA]</scope>
    <source>
        <strain evidence="2 3">DSM 44348</strain>
    </source>
</reference>
<dbReference type="EMBL" id="RKHY01000001">
    <property type="protein sequence ID" value="ROS39916.1"/>
    <property type="molecule type" value="Genomic_DNA"/>
</dbReference>
<keyword evidence="1" id="KW-0472">Membrane</keyword>
<feature type="transmembrane region" description="Helical" evidence="1">
    <location>
        <begin position="21"/>
        <end position="40"/>
    </location>
</feature>
<comment type="caution">
    <text evidence="2">The sequence shown here is derived from an EMBL/GenBank/DDBJ whole genome shotgun (WGS) entry which is preliminary data.</text>
</comment>
<protein>
    <submittedName>
        <fullName evidence="2">ABC-2 type transport system permease protein</fullName>
    </submittedName>
</protein>
<feature type="transmembrane region" description="Helical" evidence="1">
    <location>
        <begin position="103"/>
        <end position="129"/>
    </location>
</feature>
<sequence>MTTTAAIRSEWVKFWSVRSTFWGLAGAVVLMLVFVLPSATSVAYNRGTQESAPDLVAGGSFYLAEFAVIALASLFIAGEYATGSIRGTLQWVPVRSRFLAAKGAVLAPVLFVLGVVAAAVAIAVATPLMDGFGRAASTSEIIQACVANGAFFALTGLLSLGIGTALRSVAGSITVAFLVMLMTAMVAGSLGLGVVNFMPGVAGAAALVPSGQPNPVSGLVPPYPSWAGLLILAAWTAAALAAGHEVLRRRDA</sequence>
<organism evidence="2 3">
    <name type="scientific">Amycolatopsis thermoflava</name>
    <dbReference type="NCBI Taxonomy" id="84480"/>
    <lineage>
        <taxon>Bacteria</taxon>
        <taxon>Bacillati</taxon>
        <taxon>Actinomycetota</taxon>
        <taxon>Actinomycetes</taxon>
        <taxon>Pseudonocardiales</taxon>
        <taxon>Pseudonocardiaceae</taxon>
        <taxon>Amycolatopsis</taxon>
        <taxon>Amycolatopsis methanolica group</taxon>
    </lineage>
</organism>